<evidence type="ECO:0000259" key="7">
    <source>
        <dbReference type="Pfam" id="PF04542"/>
    </source>
</evidence>
<evidence type="ECO:0000256" key="3">
    <source>
        <dbReference type="ARBA" id="ARBA00023082"/>
    </source>
</evidence>
<evidence type="ECO:0000256" key="2">
    <source>
        <dbReference type="ARBA" id="ARBA00023015"/>
    </source>
</evidence>
<gene>
    <name evidence="9" type="ORF">C1I92_03320</name>
</gene>
<dbReference type="InterPro" id="IPR013325">
    <property type="entry name" value="RNA_pol_sigma_r2"/>
</dbReference>
<dbReference type="Gene3D" id="1.10.1740.10">
    <property type="match status" value="1"/>
</dbReference>
<feature type="domain" description="RNA polymerase sigma-70 region 2" evidence="7">
    <location>
        <begin position="134"/>
        <end position="199"/>
    </location>
</feature>
<proteinExistence type="inferred from homology"/>
<accession>A0A2W2C1M5</accession>
<dbReference type="GO" id="GO:0003677">
    <property type="term" value="F:DNA binding"/>
    <property type="evidence" value="ECO:0007669"/>
    <property type="project" value="UniProtKB-KW"/>
</dbReference>
<evidence type="ECO:0008006" key="11">
    <source>
        <dbReference type="Google" id="ProtNLM"/>
    </source>
</evidence>
<keyword evidence="3" id="KW-0731">Sigma factor</keyword>
<dbReference type="AlphaFoldDB" id="A0A2W2C1M5"/>
<evidence type="ECO:0000256" key="1">
    <source>
        <dbReference type="ARBA" id="ARBA00010641"/>
    </source>
</evidence>
<dbReference type="Pfam" id="PF08281">
    <property type="entry name" value="Sigma70_r4_2"/>
    <property type="match status" value="1"/>
</dbReference>
<feature type="domain" description="RNA polymerase sigma factor 70 region 4 type 2" evidence="8">
    <location>
        <begin position="224"/>
        <end position="276"/>
    </location>
</feature>
<feature type="compositionally biased region" description="Basic residues" evidence="6">
    <location>
        <begin position="69"/>
        <end position="98"/>
    </location>
</feature>
<organism evidence="9 10">
    <name type="scientific">Jiangella anatolica</name>
    <dbReference type="NCBI Taxonomy" id="2670374"/>
    <lineage>
        <taxon>Bacteria</taxon>
        <taxon>Bacillati</taxon>
        <taxon>Actinomycetota</taxon>
        <taxon>Actinomycetes</taxon>
        <taxon>Jiangellales</taxon>
        <taxon>Jiangellaceae</taxon>
        <taxon>Jiangella</taxon>
    </lineage>
</organism>
<dbReference type="InterPro" id="IPR014284">
    <property type="entry name" value="RNA_pol_sigma-70_dom"/>
</dbReference>
<dbReference type="SUPFAM" id="SSF88946">
    <property type="entry name" value="Sigma2 domain of RNA polymerase sigma factors"/>
    <property type="match status" value="1"/>
</dbReference>
<name>A0A2W2C1M5_9ACTN</name>
<dbReference type="NCBIfam" id="TIGR02937">
    <property type="entry name" value="sigma70-ECF"/>
    <property type="match status" value="1"/>
</dbReference>
<sequence>MAVRGRQGRGVLPRRAIHRRERPAGRSQPAVGAGASRRPHRRRGAARRVRVDRAQDLGVADVDRPERRPGRRGRAGPLHRRRRLRTGHRAPAGRRRPGPPRQSLPPLKRPAQRLRPRVRLDSVSSKDDDFAGWYVALRPRVLRAVTIAVGDRDLAEEATAEAFARALARWPAATALDAPVTWLVTVAVNEVRSRWRRARLERRHLHRIAAEPERHTPAAEPRDDALWTAVAALPERGRQVVALRYVLDLTEPEIATALGISRGTVASTLSRARQQLAAALTREESQ</sequence>
<dbReference type="SUPFAM" id="SSF88659">
    <property type="entry name" value="Sigma3 and sigma4 domains of RNA polymerase sigma factors"/>
    <property type="match status" value="1"/>
</dbReference>
<keyword evidence="2" id="KW-0805">Transcription regulation</keyword>
<dbReference type="GO" id="GO:0016987">
    <property type="term" value="F:sigma factor activity"/>
    <property type="evidence" value="ECO:0007669"/>
    <property type="project" value="UniProtKB-KW"/>
</dbReference>
<dbReference type="InterPro" id="IPR039425">
    <property type="entry name" value="RNA_pol_sigma-70-like"/>
</dbReference>
<dbReference type="GO" id="GO:0006352">
    <property type="term" value="P:DNA-templated transcription initiation"/>
    <property type="evidence" value="ECO:0007669"/>
    <property type="project" value="InterPro"/>
</dbReference>
<dbReference type="Proteomes" id="UP000248764">
    <property type="component" value="Unassembled WGS sequence"/>
</dbReference>
<comment type="similarity">
    <text evidence="1">Belongs to the sigma-70 factor family. ECF subfamily.</text>
</comment>
<dbReference type="Gene3D" id="1.10.10.10">
    <property type="entry name" value="Winged helix-like DNA-binding domain superfamily/Winged helix DNA-binding domain"/>
    <property type="match status" value="1"/>
</dbReference>
<comment type="caution">
    <text evidence="9">The sequence shown here is derived from an EMBL/GenBank/DDBJ whole genome shotgun (WGS) entry which is preliminary data.</text>
</comment>
<evidence type="ECO:0000259" key="8">
    <source>
        <dbReference type="Pfam" id="PF08281"/>
    </source>
</evidence>
<dbReference type="InterPro" id="IPR013249">
    <property type="entry name" value="RNA_pol_sigma70_r4_t2"/>
</dbReference>
<dbReference type="CDD" id="cd06171">
    <property type="entry name" value="Sigma70_r4"/>
    <property type="match status" value="1"/>
</dbReference>
<keyword evidence="5" id="KW-0804">Transcription</keyword>
<evidence type="ECO:0000313" key="9">
    <source>
        <dbReference type="EMBL" id="PZF85968.1"/>
    </source>
</evidence>
<dbReference type="InterPro" id="IPR036388">
    <property type="entry name" value="WH-like_DNA-bd_sf"/>
</dbReference>
<keyword evidence="10" id="KW-1185">Reference proteome</keyword>
<dbReference type="InterPro" id="IPR013324">
    <property type="entry name" value="RNA_pol_sigma_r3/r4-like"/>
</dbReference>
<protein>
    <recommendedName>
        <fullName evidence="11">Sigma-70 family RNA polymerase sigma factor</fullName>
    </recommendedName>
</protein>
<dbReference type="InterPro" id="IPR007627">
    <property type="entry name" value="RNA_pol_sigma70_r2"/>
</dbReference>
<evidence type="ECO:0000313" key="10">
    <source>
        <dbReference type="Proteomes" id="UP000248764"/>
    </source>
</evidence>
<feature type="compositionally biased region" description="Basic and acidic residues" evidence="6">
    <location>
        <begin position="49"/>
        <end position="68"/>
    </location>
</feature>
<evidence type="ECO:0000256" key="6">
    <source>
        <dbReference type="SAM" id="MobiDB-lite"/>
    </source>
</evidence>
<feature type="region of interest" description="Disordered" evidence="6">
    <location>
        <begin position="1"/>
        <end position="120"/>
    </location>
</feature>
<evidence type="ECO:0000256" key="5">
    <source>
        <dbReference type="ARBA" id="ARBA00023163"/>
    </source>
</evidence>
<evidence type="ECO:0000256" key="4">
    <source>
        <dbReference type="ARBA" id="ARBA00023125"/>
    </source>
</evidence>
<keyword evidence="4" id="KW-0238">DNA-binding</keyword>
<dbReference type="Pfam" id="PF04542">
    <property type="entry name" value="Sigma70_r2"/>
    <property type="match status" value="1"/>
</dbReference>
<dbReference type="PANTHER" id="PTHR43133:SF50">
    <property type="entry name" value="ECF RNA POLYMERASE SIGMA FACTOR SIGM"/>
    <property type="match status" value="1"/>
</dbReference>
<feature type="compositionally biased region" description="Basic residues" evidence="6">
    <location>
        <begin position="37"/>
        <end position="48"/>
    </location>
</feature>
<dbReference type="EMBL" id="POTW01000005">
    <property type="protein sequence ID" value="PZF85968.1"/>
    <property type="molecule type" value="Genomic_DNA"/>
</dbReference>
<reference evidence="9 10" key="1">
    <citation type="submission" date="2018-01" db="EMBL/GenBank/DDBJ databases">
        <title>Draft genome sequence of Jiangella sp. GTF31.</title>
        <authorList>
            <person name="Sahin N."/>
            <person name="Ay H."/>
            <person name="Saygin H."/>
        </authorList>
    </citation>
    <scope>NUCLEOTIDE SEQUENCE [LARGE SCALE GENOMIC DNA]</scope>
    <source>
        <strain evidence="9 10">GTF31</strain>
    </source>
</reference>
<dbReference type="PANTHER" id="PTHR43133">
    <property type="entry name" value="RNA POLYMERASE ECF-TYPE SIGMA FACTO"/>
    <property type="match status" value="1"/>
</dbReference>